<comment type="caution">
    <text evidence="13">The sequence shown here is derived from an EMBL/GenBank/DDBJ whole genome shotgun (WGS) entry which is preliminary data.</text>
</comment>
<dbReference type="PANTHER" id="PTHR43381">
    <property type="entry name" value="TRANSLATION INITIATION FACTOR IF-2-RELATED"/>
    <property type="match status" value="1"/>
</dbReference>
<evidence type="ECO:0000256" key="3">
    <source>
        <dbReference type="ARBA" id="ARBA00022540"/>
    </source>
</evidence>
<dbReference type="Pfam" id="PF22042">
    <property type="entry name" value="EF-G_D2"/>
    <property type="match status" value="1"/>
</dbReference>
<dbReference type="Proteomes" id="UP000799429">
    <property type="component" value="Unassembled WGS sequence"/>
</dbReference>
<evidence type="ECO:0000259" key="12">
    <source>
        <dbReference type="PROSITE" id="PS51722"/>
    </source>
</evidence>
<dbReference type="Pfam" id="PF00009">
    <property type="entry name" value="GTP_EFTU"/>
    <property type="match status" value="1"/>
</dbReference>
<dbReference type="FunFam" id="3.40.50.10050:FF:000001">
    <property type="entry name" value="Translation initiation factor IF-2"/>
    <property type="match status" value="1"/>
</dbReference>
<accession>A0A9P4S9L3</accession>
<dbReference type="GO" id="GO:0003924">
    <property type="term" value="F:GTPase activity"/>
    <property type="evidence" value="ECO:0007669"/>
    <property type="project" value="InterPro"/>
</dbReference>
<feature type="region of interest" description="Disordered" evidence="11">
    <location>
        <begin position="28"/>
        <end position="86"/>
    </location>
</feature>
<dbReference type="SUPFAM" id="SSF50447">
    <property type="entry name" value="Translation proteins"/>
    <property type="match status" value="2"/>
</dbReference>
<dbReference type="InterPro" id="IPR027417">
    <property type="entry name" value="P-loop_NTPase"/>
</dbReference>
<keyword evidence="3 13" id="KW-0396">Initiation factor</keyword>
<dbReference type="SUPFAM" id="SSF52156">
    <property type="entry name" value="Initiation factor IF2/eIF5b, domain 3"/>
    <property type="match status" value="1"/>
</dbReference>
<evidence type="ECO:0000256" key="8">
    <source>
        <dbReference type="ARBA" id="ARBA00023134"/>
    </source>
</evidence>
<dbReference type="SUPFAM" id="SSF52540">
    <property type="entry name" value="P-loop containing nucleoside triphosphate hydrolases"/>
    <property type="match status" value="1"/>
</dbReference>
<feature type="compositionally biased region" description="Basic and acidic residues" evidence="11">
    <location>
        <begin position="56"/>
        <end position="67"/>
    </location>
</feature>
<evidence type="ECO:0000256" key="9">
    <source>
        <dbReference type="ARBA" id="ARBA00025162"/>
    </source>
</evidence>
<evidence type="ECO:0000256" key="11">
    <source>
        <dbReference type="SAM" id="MobiDB-lite"/>
    </source>
</evidence>
<dbReference type="InterPro" id="IPR006847">
    <property type="entry name" value="IF2_N"/>
</dbReference>
<feature type="compositionally biased region" description="Basic and acidic residues" evidence="11">
    <location>
        <begin position="112"/>
        <end position="134"/>
    </location>
</feature>
<keyword evidence="6" id="KW-0809">Transit peptide</keyword>
<sequence length="1072" mass="120498">MRNQTFPRVSAARNVCLFCTHRVVRDAPIPSRSTPYPQRRHLKSSSTAFQQAASAEKYEDERIDHQKSQTSSWGGAGWGRTFSSQGPTLNRFEQQAKERIHQQMGGTNNTVESERRSPRNRSQKEPGTFEERKTLSRVTQNLRQSSTGIFSKSRVSRVTAGASLPGHAGSEHYEESGHSSPFCSMQWNKKTQDSLHFKPENSVPGNKRDKDSVIKMRFGPDHSVRRDNENQGSVTRKHLRPGQRDYRLNMNIGQEKPPDAEPFDTQLISQWRHLKLNRPPPPLESQQVKQDLTDRLRRAKTDDRHQRYAEERDTRERHSRDKSFVGFRNIERESPVPNKASEKTEEGGTVIYTPNLSKNHDDWPPKFRDQPNYRTSDRTSDRTPNRMLPVRFERTANRFVKMQEELPQRRDRDNMRRRDKFAFDFEEEFQAREEENKKKEKKKERRKAKHAEAVAHPTPIFLPQYISVSNLAAALRVRFEDFVRKLEELGFEDVQSDHVLNAENAGLVAMEYNFEPVVDESEDRDLHAAPVAEDRSEIPLRPPVVTIMGHVDHGKTTILDYLRKSSVAATEFGGITQHIGAFSVALSSGKTITFLDTPGHAAFLNMRQRGANVTDIVVLVVAADDSVMPQTLEAIKHAQAARVPIIVAINKIDKPEAAPERVKHDLARHGIEVEDFGGDTQVVAVSGKTGQGIKDLEGAISLQSEILDHRAETDGPVEGWVLEATTKKSGRVATVLVRRGNLKQGDILVAGTTWTRVRTLRNEGGITVNAVGPGMPVEVDGWEDQPDAGDEVLEAPDEQKAKDVVDWRIEKEERVKLAKDMEAINEARKAEQEKRERGNRATAAGPDADADQATSQDVAASSKRSNVVPFILKADVSGSAEAVHEAISTLGNNEVWSHILRSGVGGVSEFDVEHAAAARGHILAFNTTAEPRIRQMAEVKGVEIIEDNVIYRLVNTVKAKLSEKLAPLVTQKVTGEAEVAQVFEISLGGRKKNKIAGCKVRYGVVGRGNRVRVQRRGEQIYDGTITSLKNVKKDVSEMRKGTECGIGFENWEAFKEGDKIQTYEEMTEKRYL</sequence>
<dbReference type="Gene3D" id="3.40.50.10050">
    <property type="entry name" value="Translation initiation factor IF- 2, domain 3"/>
    <property type="match status" value="1"/>
</dbReference>
<feature type="compositionally biased region" description="Low complexity" evidence="11">
    <location>
        <begin position="44"/>
        <end position="55"/>
    </location>
</feature>
<dbReference type="InterPro" id="IPR000795">
    <property type="entry name" value="T_Tr_GTP-bd_dom"/>
</dbReference>
<feature type="compositionally biased region" description="Basic and acidic residues" evidence="11">
    <location>
        <begin position="298"/>
        <end position="346"/>
    </location>
</feature>
<feature type="region of interest" description="Disordered" evidence="11">
    <location>
        <begin position="298"/>
        <end position="384"/>
    </location>
</feature>
<dbReference type="GO" id="GO:0003743">
    <property type="term" value="F:translation initiation factor activity"/>
    <property type="evidence" value="ECO:0007669"/>
    <property type="project" value="UniProtKB-KW"/>
</dbReference>
<dbReference type="HAMAP" id="MF_00100_B">
    <property type="entry name" value="IF_2_B"/>
    <property type="match status" value="1"/>
</dbReference>
<comment type="subcellular location">
    <subcellularLocation>
        <location evidence="1">Mitochondrion</location>
    </subcellularLocation>
</comment>
<keyword evidence="4" id="KW-0547">Nucleotide-binding</keyword>
<comment type="similarity">
    <text evidence="2">Belongs to the TRAFAC class translation factor GTPase superfamily. Classic translation factor GTPase family. IF-2 subfamily.</text>
</comment>
<dbReference type="Pfam" id="PF04760">
    <property type="entry name" value="IF2_N"/>
    <property type="match status" value="1"/>
</dbReference>
<dbReference type="CDD" id="cd03692">
    <property type="entry name" value="mtIF2_IVc"/>
    <property type="match status" value="1"/>
</dbReference>
<feature type="compositionally biased region" description="Basic and acidic residues" evidence="11">
    <location>
        <begin position="828"/>
        <end position="839"/>
    </location>
</feature>
<keyword evidence="14" id="KW-1185">Reference proteome</keyword>
<dbReference type="GO" id="GO:0005739">
    <property type="term" value="C:mitochondrion"/>
    <property type="evidence" value="ECO:0007669"/>
    <property type="project" value="UniProtKB-SubCell"/>
</dbReference>
<feature type="region of interest" description="Disordered" evidence="11">
    <location>
        <begin position="828"/>
        <end position="860"/>
    </location>
</feature>
<dbReference type="InterPro" id="IPR000178">
    <property type="entry name" value="TF_IF2_bacterial-like"/>
</dbReference>
<reference evidence="13" key="1">
    <citation type="journal article" date="2020" name="Stud. Mycol.">
        <title>101 Dothideomycetes genomes: a test case for predicting lifestyles and emergence of pathogens.</title>
        <authorList>
            <person name="Haridas S."/>
            <person name="Albert R."/>
            <person name="Binder M."/>
            <person name="Bloem J."/>
            <person name="Labutti K."/>
            <person name="Salamov A."/>
            <person name="Andreopoulos B."/>
            <person name="Baker S."/>
            <person name="Barry K."/>
            <person name="Bills G."/>
            <person name="Bluhm B."/>
            <person name="Cannon C."/>
            <person name="Castanera R."/>
            <person name="Culley D."/>
            <person name="Daum C."/>
            <person name="Ezra D."/>
            <person name="Gonzalez J."/>
            <person name="Henrissat B."/>
            <person name="Kuo A."/>
            <person name="Liang C."/>
            <person name="Lipzen A."/>
            <person name="Lutzoni F."/>
            <person name="Magnuson J."/>
            <person name="Mondo S."/>
            <person name="Nolan M."/>
            <person name="Ohm R."/>
            <person name="Pangilinan J."/>
            <person name="Park H.-J."/>
            <person name="Ramirez L."/>
            <person name="Alfaro M."/>
            <person name="Sun H."/>
            <person name="Tritt A."/>
            <person name="Yoshinaga Y."/>
            <person name="Zwiers L.-H."/>
            <person name="Turgeon B."/>
            <person name="Goodwin S."/>
            <person name="Spatafora J."/>
            <person name="Crous P."/>
            <person name="Grigoriev I."/>
        </authorList>
    </citation>
    <scope>NUCLEOTIDE SEQUENCE</scope>
    <source>
        <strain evidence="13">CBS 101060</strain>
    </source>
</reference>
<evidence type="ECO:0000313" key="14">
    <source>
        <dbReference type="Proteomes" id="UP000799429"/>
    </source>
</evidence>
<evidence type="ECO:0000256" key="6">
    <source>
        <dbReference type="ARBA" id="ARBA00022946"/>
    </source>
</evidence>
<evidence type="ECO:0000256" key="2">
    <source>
        <dbReference type="ARBA" id="ARBA00007733"/>
    </source>
</evidence>
<dbReference type="FunFam" id="3.40.50.300:FF:000019">
    <property type="entry name" value="Translation initiation factor IF-2"/>
    <property type="match status" value="1"/>
</dbReference>
<organism evidence="13 14">
    <name type="scientific">Patellaria atrata CBS 101060</name>
    <dbReference type="NCBI Taxonomy" id="1346257"/>
    <lineage>
        <taxon>Eukaryota</taxon>
        <taxon>Fungi</taxon>
        <taxon>Dikarya</taxon>
        <taxon>Ascomycota</taxon>
        <taxon>Pezizomycotina</taxon>
        <taxon>Dothideomycetes</taxon>
        <taxon>Dothideomycetes incertae sedis</taxon>
        <taxon>Patellariales</taxon>
        <taxon>Patellariaceae</taxon>
        <taxon>Patellaria</taxon>
    </lineage>
</organism>
<dbReference type="AlphaFoldDB" id="A0A9P4S9L3"/>
<dbReference type="PROSITE" id="PS01176">
    <property type="entry name" value="IF2"/>
    <property type="match status" value="1"/>
</dbReference>
<dbReference type="InterPro" id="IPR053905">
    <property type="entry name" value="EF-G-like_DII"/>
</dbReference>
<feature type="compositionally biased region" description="Basic and acidic residues" evidence="11">
    <location>
        <begin position="358"/>
        <end position="384"/>
    </location>
</feature>
<dbReference type="InterPro" id="IPR044145">
    <property type="entry name" value="IF2_II"/>
</dbReference>
<dbReference type="EMBL" id="MU006096">
    <property type="protein sequence ID" value="KAF2838613.1"/>
    <property type="molecule type" value="Genomic_DNA"/>
</dbReference>
<dbReference type="CDD" id="cd01887">
    <property type="entry name" value="IF2_eIF5B"/>
    <property type="match status" value="1"/>
</dbReference>
<feature type="domain" description="Tr-type G" evidence="12">
    <location>
        <begin position="540"/>
        <end position="708"/>
    </location>
</feature>
<gene>
    <name evidence="13" type="ORF">M501DRAFT_1004386</name>
</gene>
<dbReference type="InterPro" id="IPR005225">
    <property type="entry name" value="Small_GTP-bd"/>
</dbReference>
<dbReference type="FunFam" id="2.40.30.10:FF:000007">
    <property type="entry name" value="Translation initiation factor IF-2"/>
    <property type="match status" value="1"/>
</dbReference>
<feature type="compositionally biased region" description="Basic and acidic residues" evidence="11">
    <location>
        <begin position="190"/>
        <end position="199"/>
    </location>
</feature>
<dbReference type="InterPro" id="IPR009000">
    <property type="entry name" value="Transl_B-barrel_sf"/>
</dbReference>
<evidence type="ECO:0000256" key="1">
    <source>
        <dbReference type="ARBA" id="ARBA00004173"/>
    </source>
</evidence>
<evidence type="ECO:0000256" key="10">
    <source>
        <dbReference type="ARBA" id="ARBA00044200"/>
    </source>
</evidence>
<dbReference type="NCBIfam" id="TIGR00487">
    <property type="entry name" value="IF-2"/>
    <property type="match status" value="1"/>
</dbReference>
<evidence type="ECO:0000256" key="7">
    <source>
        <dbReference type="ARBA" id="ARBA00023128"/>
    </source>
</evidence>
<dbReference type="Gene3D" id="3.40.50.300">
    <property type="entry name" value="P-loop containing nucleotide triphosphate hydrolases"/>
    <property type="match status" value="1"/>
</dbReference>
<feature type="compositionally biased region" description="Polar residues" evidence="11">
    <location>
        <begin position="136"/>
        <end position="150"/>
    </location>
</feature>
<dbReference type="InterPro" id="IPR015760">
    <property type="entry name" value="TIF_IF2"/>
</dbReference>
<evidence type="ECO:0000313" key="13">
    <source>
        <dbReference type="EMBL" id="KAF2838613.1"/>
    </source>
</evidence>
<protein>
    <recommendedName>
        <fullName evidence="10">Translation initiation factor IF-2, mitochondrial</fullName>
    </recommendedName>
</protein>
<dbReference type="CDD" id="cd03702">
    <property type="entry name" value="IF2_mtIF2_II"/>
    <property type="match status" value="1"/>
</dbReference>
<dbReference type="Pfam" id="PF11987">
    <property type="entry name" value="IF-2"/>
    <property type="match status" value="1"/>
</dbReference>
<dbReference type="Gene3D" id="2.40.30.10">
    <property type="entry name" value="Translation factors"/>
    <property type="match status" value="2"/>
</dbReference>
<keyword evidence="5" id="KW-0648">Protein biosynthesis</keyword>
<dbReference type="NCBIfam" id="TIGR00231">
    <property type="entry name" value="small_GTP"/>
    <property type="match status" value="1"/>
</dbReference>
<dbReference type="OrthoDB" id="361630at2759"/>
<name>A0A9P4S9L3_9PEZI</name>
<dbReference type="FunFam" id="2.40.30.10:FF:000008">
    <property type="entry name" value="Translation initiation factor IF-2"/>
    <property type="match status" value="1"/>
</dbReference>
<dbReference type="PANTHER" id="PTHR43381:SF20">
    <property type="entry name" value="TRANSLATION INITIATION FACTOR IF-2, MITOCHONDRIAL"/>
    <property type="match status" value="1"/>
</dbReference>
<dbReference type="InterPro" id="IPR023115">
    <property type="entry name" value="TIF_IF2_dom3"/>
</dbReference>
<feature type="compositionally biased region" description="Basic residues" evidence="11">
    <location>
        <begin position="439"/>
        <end position="449"/>
    </location>
</feature>
<proteinExistence type="inferred from homology"/>
<feature type="compositionally biased region" description="Basic and acidic residues" evidence="11">
    <location>
        <begin position="206"/>
        <end position="229"/>
    </location>
</feature>
<dbReference type="PROSITE" id="PS51722">
    <property type="entry name" value="G_TR_2"/>
    <property type="match status" value="1"/>
</dbReference>
<dbReference type="GO" id="GO:0005525">
    <property type="term" value="F:GTP binding"/>
    <property type="evidence" value="ECO:0007669"/>
    <property type="project" value="UniProtKB-KW"/>
</dbReference>
<evidence type="ECO:0000256" key="4">
    <source>
        <dbReference type="ARBA" id="ARBA00022741"/>
    </source>
</evidence>
<evidence type="ECO:0000256" key="5">
    <source>
        <dbReference type="ARBA" id="ARBA00022917"/>
    </source>
</evidence>
<keyword evidence="8" id="KW-0342">GTP-binding</keyword>
<feature type="region of interest" description="Disordered" evidence="11">
    <location>
        <begin position="100"/>
        <end position="242"/>
    </location>
</feature>
<comment type="function">
    <text evidence="9">One of the essential components for the initiation of protein synthesis. Protects formylmethionyl-tRNA from spontaneous hydrolysis and promotes its binding to the 30S ribosomal subunits. Also involved in the hydrolysis of GTP during the formation of the 70S ribosomal complex.</text>
</comment>
<dbReference type="InterPro" id="IPR036925">
    <property type="entry name" value="TIF_IF2_dom3_sf"/>
</dbReference>
<keyword evidence="7" id="KW-0496">Mitochondrion</keyword>
<feature type="region of interest" description="Disordered" evidence="11">
    <location>
        <begin position="432"/>
        <end position="451"/>
    </location>
</feature>